<dbReference type="AlphaFoldDB" id="A0A5B7E1L5"/>
<accession>A0A5B7E1L5</accession>
<gene>
    <name evidence="2" type="ORF">E2C01_020482</name>
</gene>
<keyword evidence="1" id="KW-0472">Membrane</keyword>
<protein>
    <submittedName>
        <fullName evidence="2">Uncharacterized protein</fullName>
    </submittedName>
</protein>
<sequence>MCLAFLYCFVRLVGIILCIAVCESVREYLIFSDILTLNIFFSLCLWLSFTCLLN</sequence>
<keyword evidence="1" id="KW-0812">Transmembrane</keyword>
<evidence type="ECO:0000313" key="2">
    <source>
        <dbReference type="EMBL" id="MPC27315.1"/>
    </source>
</evidence>
<evidence type="ECO:0000256" key="1">
    <source>
        <dbReference type="SAM" id="Phobius"/>
    </source>
</evidence>
<evidence type="ECO:0000313" key="3">
    <source>
        <dbReference type="Proteomes" id="UP000324222"/>
    </source>
</evidence>
<feature type="transmembrane region" description="Helical" evidence="1">
    <location>
        <begin position="28"/>
        <end position="53"/>
    </location>
</feature>
<dbReference type="EMBL" id="VSRR010001725">
    <property type="protein sequence ID" value="MPC27315.1"/>
    <property type="molecule type" value="Genomic_DNA"/>
</dbReference>
<reference evidence="2 3" key="1">
    <citation type="submission" date="2019-05" db="EMBL/GenBank/DDBJ databases">
        <title>Another draft genome of Portunus trituberculatus and its Hox gene families provides insights of decapod evolution.</title>
        <authorList>
            <person name="Jeong J.-H."/>
            <person name="Song I."/>
            <person name="Kim S."/>
            <person name="Choi T."/>
            <person name="Kim D."/>
            <person name="Ryu S."/>
            <person name="Kim W."/>
        </authorList>
    </citation>
    <scope>NUCLEOTIDE SEQUENCE [LARGE SCALE GENOMIC DNA]</scope>
    <source>
        <tissue evidence="2">Muscle</tissue>
    </source>
</reference>
<organism evidence="2 3">
    <name type="scientific">Portunus trituberculatus</name>
    <name type="common">Swimming crab</name>
    <name type="synonym">Neptunus trituberculatus</name>
    <dbReference type="NCBI Taxonomy" id="210409"/>
    <lineage>
        <taxon>Eukaryota</taxon>
        <taxon>Metazoa</taxon>
        <taxon>Ecdysozoa</taxon>
        <taxon>Arthropoda</taxon>
        <taxon>Crustacea</taxon>
        <taxon>Multicrustacea</taxon>
        <taxon>Malacostraca</taxon>
        <taxon>Eumalacostraca</taxon>
        <taxon>Eucarida</taxon>
        <taxon>Decapoda</taxon>
        <taxon>Pleocyemata</taxon>
        <taxon>Brachyura</taxon>
        <taxon>Eubrachyura</taxon>
        <taxon>Portunoidea</taxon>
        <taxon>Portunidae</taxon>
        <taxon>Portuninae</taxon>
        <taxon>Portunus</taxon>
    </lineage>
</organism>
<dbReference type="Proteomes" id="UP000324222">
    <property type="component" value="Unassembled WGS sequence"/>
</dbReference>
<keyword evidence="1" id="KW-1133">Transmembrane helix</keyword>
<proteinExistence type="predicted"/>
<comment type="caution">
    <text evidence="2">The sequence shown here is derived from an EMBL/GenBank/DDBJ whole genome shotgun (WGS) entry which is preliminary data.</text>
</comment>
<name>A0A5B7E1L5_PORTR</name>
<keyword evidence="3" id="KW-1185">Reference proteome</keyword>